<organism evidence="1 2">
    <name type="scientific">Babesia caballi</name>
    <dbReference type="NCBI Taxonomy" id="5871"/>
    <lineage>
        <taxon>Eukaryota</taxon>
        <taxon>Sar</taxon>
        <taxon>Alveolata</taxon>
        <taxon>Apicomplexa</taxon>
        <taxon>Aconoidasida</taxon>
        <taxon>Piroplasmida</taxon>
        <taxon>Babesiidae</taxon>
        <taxon>Babesia</taxon>
    </lineage>
</organism>
<name>A0AAV4LPS6_BABCB</name>
<sequence>MCGSDGSRLHAQAVQVQPRRGAVGQLDAQAAAGLHHLVDALVHVRGDLGNVHDAVEGLDLDGVRDVQELHQVPDGAVRDDAAQRRVQRDRRDGAEAAAGVAEEVEADLVTMRDLGQGLLVDPALEGEVLLLQLLELRPVSGDVPRVGPFDVWLEVEGARNDVGKAVDCGASVSSARRTHLGSASPR</sequence>
<dbReference type="Proteomes" id="UP001497744">
    <property type="component" value="Unassembled WGS sequence"/>
</dbReference>
<evidence type="ECO:0000313" key="2">
    <source>
        <dbReference type="Proteomes" id="UP001497744"/>
    </source>
</evidence>
<comment type="caution">
    <text evidence="1">The sequence shown here is derived from an EMBL/GenBank/DDBJ whole genome shotgun (WGS) entry which is preliminary data.</text>
</comment>
<reference evidence="1 2" key="1">
    <citation type="submission" date="2021-06" db="EMBL/GenBank/DDBJ databases">
        <title>Genome sequence of Babesia caballi.</title>
        <authorList>
            <person name="Yamagishi J."/>
            <person name="Kidaka T."/>
            <person name="Ochi A."/>
        </authorList>
    </citation>
    <scope>NUCLEOTIDE SEQUENCE [LARGE SCALE GENOMIC DNA]</scope>
    <source>
        <strain evidence="1">USDA-D6B2</strain>
    </source>
</reference>
<gene>
    <name evidence="1" type="ORF">BcabD6B2_12710</name>
</gene>
<proteinExistence type="predicted"/>
<evidence type="ECO:0000313" key="1">
    <source>
        <dbReference type="EMBL" id="GIX61836.1"/>
    </source>
</evidence>
<dbReference type="AlphaFoldDB" id="A0AAV4LPS6"/>
<dbReference type="EMBL" id="BPLF01000001">
    <property type="protein sequence ID" value="GIX61836.1"/>
    <property type="molecule type" value="Genomic_DNA"/>
</dbReference>
<keyword evidence="2" id="KW-1185">Reference proteome</keyword>
<accession>A0AAV4LPS6</accession>
<dbReference type="GeneID" id="94193319"/>
<protein>
    <submittedName>
        <fullName evidence="1">tRNA pseudouridine(55) synthase TruB</fullName>
    </submittedName>
</protein>
<dbReference type="RefSeq" id="XP_067713907.1">
    <property type="nucleotide sequence ID" value="XM_067857806.1"/>
</dbReference>